<reference evidence="2" key="1">
    <citation type="journal article" date="2022" name="bioRxiv">
        <title>Sequencing and chromosome-scale assembly of the giantPleurodeles waltlgenome.</title>
        <authorList>
            <person name="Brown T."/>
            <person name="Elewa A."/>
            <person name="Iarovenko S."/>
            <person name="Subramanian E."/>
            <person name="Araus A.J."/>
            <person name="Petzold A."/>
            <person name="Susuki M."/>
            <person name="Suzuki K.-i.T."/>
            <person name="Hayashi T."/>
            <person name="Toyoda A."/>
            <person name="Oliveira C."/>
            <person name="Osipova E."/>
            <person name="Leigh N.D."/>
            <person name="Simon A."/>
            <person name="Yun M.H."/>
        </authorList>
    </citation>
    <scope>NUCLEOTIDE SEQUENCE</scope>
    <source>
        <strain evidence="2">20211129_DDA</strain>
        <tissue evidence="2">Liver</tissue>
    </source>
</reference>
<proteinExistence type="predicted"/>
<organism evidence="2 3">
    <name type="scientific">Pleurodeles waltl</name>
    <name type="common">Iberian ribbed newt</name>
    <dbReference type="NCBI Taxonomy" id="8319"/>
    <lineage>
        <taxon>Eukaryota</taxon>
        <taxon>Metazoa</taxon>
        <taxon>Chordata</taxon>
        <taxon>Craniata</taxon>
        <taxon>Vertebrata</taxon>
        <taxon>Euteleostomi</taxon>
        <taxon>Amphibia</taxon>
        <taxon>Batrachia</taxon>
        <taxon>Caudata</taxon>
        <taxon>Salamandroidea</taxon>
        <taxon>Salamandridae</taxon>
        <taxon>Pleurodelinae</taxon>
        <taxon>Pleurodeles</taxon>
    </lineage>
</organism>
<keyword evidence="3" id="KW-1185">Reference proteome</keyword>
<dbReference type="Proteomes" id="UP001066276">
    <property type="component" value="Chromosome 3_1"/>
</dbReference>
<dbReference type="EMBL" id="JANPWB010000005">
    <property type="protein sequence ID" value="KAJ1189694.1"/>
    <property type="molecule type" value="Genomic_DNA"/>
</dbReference>
<comment type="caution">
    <text evidence="2">The sequence shown here is derived from an EMBL/GenBank/DDBJ whole genome shotgun (WGS) entry which is preliminary data.</text>
</comment>
<accession>A0AAV7UL17</accession>
<gene>
    <name evidence="2" type="ORF">NDU88_006436</name>
</gene>
<feature type="compositionally biased region" description="Basic and acidic residues" evidence="1">
    <location>
        <begin position="1"/>
        <end position="17"/>
    </location>
</feature>
<sequence length="74" mass="8521">MKSRQSRDEGRATEEQRIAVLTEGAAKPDRNKKTRRRRAVEQTSWQPRRRNVNPPPPATLPEKHGTLRGVHLTN</sequence>
<evidence type="ECO:0000313" key="2">
    <source>
        <dbReference type="EMBL" id="KAJ1189694.1"/>
    </source>
</evidence>
<feature type="region of interest" description="Disordered" evidence="1">
    <location>
        <begin position="1"/>
        <end position="74"/>
    </location>
</feature>
<name>A0AAV7UL17_PLEWA</name>
<dbReference type="AlphaFoldDB" id="A0AAV7UL17"/>
<protein>
    <submittedName>
        <fullName evidence="2">Uncharacterized protein</fullName>
    </submittedName>
</protein>
<evidence type="ECO:0000313" key="3">
    <source>
        <dbReference type="Proteomes" id="UP001066276"/>
    </source>
</evidence>
<evidence type="ECO:0000256" key="1">
    <source>
        <dbReference type="SAM" id="MobiDB-lite"/>
    </source>
</evidence>